<dbReference type="InterPro" id="IPR036249">
    <property type="entry name" value="Thioredoxin-like_sf"/>
</dbReference>
<feature type="transmembrane region" description="Helical" evidence="2">
    <location>
        <begin position="46"/>
        <end position="70"/>
    </location>
</feature>
<dbReference type="eggNOG" id="COG0682">
    <property type="taxonomic scope" value="Bacteria"/>
</dbReference>
<dbReference type="GO" id="GO:0005886">
    <property type="term" value="C:plasma membrane"/>
    <property type="evidence" value="ECO:0007669"/>
    <property type="project" value="InterPro"/>
</dbReference>
<sequence>MDGIISFGPFMIAIGRALAVVAIWAFLTSATLIASRTGSNAGRAGWIAVGVGIVAARLGYVLGNLPAFLLEPWTVLAVWQGGFSSWAGVAAAALALLVQMGRRPATALMLVALGGVSLTYAAVSAAMEPNHSQLPKGLRLTSLTGKTISLDTMRGQGFVLNLWATWCPPCRREMPMVIDVADTSSVPVLLVNQGEGARRVKAYLSLNGMREDAVLLDEVQQVAGATGARAYPTTIFINAQGEIARVHAGEISRAALTSGIRELERK</sequence>
<dbReference type="Gene3D" id="3.40.30.10">
    <property type="entry name" value="Glutaredoxin"/>
    <property type="match status" value="1"/>
</dbReference>
<dbReference type="CDD" id="cd02966">
    <property type="entry name" value="TlpA_like_family"/>
    <property type="match status" value="1"/>
</dbReference>
<gene>
    <name evidence="4" type="ORF">L284_09530</name>
</gene>
<dbReference type="Pfam" id="PF00578">
    <property type="entry name" value="AhpC-TSA"/>
    <property type="match status" value="1"/>
</dbReference>
<keyword evidence="1" id="KW-0676">Redox-active center</keyword>
<comment type="caution">
    <text evidence="4">The sequence shown here is derived from an EMBL/GenBank/DDBJ whole genome shotgun (WGS) entry which is preliminary data.</text>
</comment>
<feature type="transmembrane region" description="Helical" evidence="2">
    <location>
        <begin position="12"/>
        <end position="34"/>
    </location>
</feature>
<dbReference type="GO" id="GO:0015036">
    <property type="term" value="F:disulfide oxidoreductase activity"/>
    <property type="evidence" value="ECO:0007669"/>
    <property type="project" value="UniProtKB-ARBA"/>
</dbReference>
<dbReference type="PROSITE" id="PS51352">
    <property type="entry name" value="THIOREDOXIN_2"/>
    <property type="match status" value="1"/>
</dbReference>
<dbReference type="InterPro" id="IPR013766">
    <property type="entry name" value="Thioredoxin_domain"/>
</dbReference>
<name>T0HTD9_9SPHN</name>
<dbReference type="OrthoDB" id="9799347at2"/>
<evidence type="ECO:0000256" key="1">
    <source>
        <dbReference type="ARBA" id="ARBA00023284"/>
    </source>
</evidence>
<feature type="transmembrane region" description="Helical" evidence="2">
    <location>
        <begin position="105"/>
        <end position="127"/>
    </location>
</feature>
<dbReference type="RefSeq" id="WP_021233792.1">
    <property type="nucleotide sequence ID" value="NZ_ATHL01000069.1"/>
</dbReference>
<protein>
    <recommendedName>
        <fullName evidence="3">Thioredoxin domain-containing protein</fullName>
    </recommendedName>
</protein>
<reference evidence="4 5" key="1">
    <citation type="journal article" date="2013" name="Genome Announc.">
        <title>Genome Sequence of Novosphingobium lindaniclasticum LE124T, Isolated from a Hexachlorocyclohexane Dumpsite.</title>
        <authorList>
            <person name="Saxena A."/>
            <person name="Nayyar N."/>
            <person name="Sangwan N."/>
            <person name="Kumari R."/>
            <person name="Khurana J.P."/>
            <person name="Lal R."/>
        </authorList>
    </citation>
    <scope>NUCLEOTIDE SEQUENCE [LARGE SCALE GENOMIC DNA]</scope>
    <source>
        <strain evidence="4 5">LE124</strain>
    </source>
</reference>
<evidence type="ECO:0000313" key="4">
    <source>
        <dbReference type="EMBL" id="EQB16347.1"/>
    </source>
</evidence>
<dbReference type="GO" id="GO:0016209">
    <property type="term" value="F:antioxidant activity"/>
    <property type="evidence" value="ECO:0007669"/>
    <property type="project" value="InterPro"/>
</dbReference>
<dbReference type="GO" id="GO:0008961">
    <property type="term" value="F:phosphatidylglycerol-prolipoprotein diacylglyceryl transferase activity"/>
    <property type="evidence" value="ECO:0007669"/>
    <property type="project" value="InterPro"/>
</dbReference>
<evidence type="ECO:0000259" key="3">
    <source>
        <dbReference type="PROSITE" id="PS51352"/>
    </source>
</evidence>
<dbReference type="PROSITE" id="PS00194">
    <property type="entry name" value="THIOREDOXIN_1"/>
    <property type="match status" value="1"/>
</dbReference>
<dbReference type="InterPro" id="IPR000866">
    <property type="entry name" value="AhpC/TSA"/>
</dbReference>
<keyword evidence="5" id="KW-1185">Reference proteome</keyword>
<organism evidence="4 5">
    <name type="scientific">Novosphingobium lindaniclasticum LE124</name>
    <dbReference type="NCBI Taxonomy" id="1096930"/>
    <lineage>
        <taxon>Bacteria</taxon>
        <taxon>Pseudomonadati</taxon>
        <taxon>Pseudomonadota</taxon>
        <taxon>Alphaproteobacteria</taxon>
        <taxon>Sphingomonadales</taxon>
        <taxon>Sphingomonadaceae</taxon>
        <taxon>Novosphingobium</taxon>
    </lineage>
</organism>
<dbReference type="AlphaFoldDB" id="T0HTD9"/>
<accession>T0HTD9</accession>
<dbReference type="Proteomes" id="UP000015527">
    <property type="component" value="Unassembled WGS sequence"/>
</dbReference>
<dbReference type="GO" id="GO:0042158">
    <property type="term" value="P:lipoprotein biosynthetic process"/>
    <property type="evidence" value="ECO:0007669"/>
    <property type="project" value="InterPro"/>
</dbReference>
<keyword evidence="2" id="KW-0812">Transmembrane</keyword>
<dbReference type="eggNOG" id="COG0526">
    <property type="taxonomic scope" value="Bacteria"/>
</dbReference>
<dbReference type="PANTHER" id="PTHR42852">
    <property type="entry name" value="THIOL:DISULFIDE INTERCHANGE PROTEIN DSBE"/>
    <property type="match status" value="1"/>
</dbReference>
<feature type="transmembrane region" description="Helical" evidence="2">
    <location>
        <begin position="76"/>
        <end position="98"/>
    </location>
</feature>
<dbReference type="InterPro" id="IPR001640">
    <property type="entry name" value="Lgt"/>
</dbReference>
<dbReference type="Pfam" id="PF01790">
    <property type="entry name" value="LGT"/>
    <property type="match status" value="1"/>
</dbReference>
<evidence type="ECO:0000313" key="5">
    <source>
        <dbReference type="Proteomes" id="UP000015527"/>
    </source>
</evidence>
<feature type="domain" description="Thioredoxin" evidence="3">
    <location>
        <begin position="116"/>
        <end position="265"/>
    </location>
</feature>
<proteinExistence type="predicted"/>
<keyword evidence="2" id="KW-1133">Transmembrane helix</keyword>
<dbReference type="InterPro" id="IPR017937">
    <property type="entry name" value="Thioredoxin_CS"/>
</dbReference>
<evidence type="ECO:0000256" key="2">
    <source>
        <dbReference type="SAM" id="Phobius"/>
    </source>
</evidence>
<dbReference type="PANTHER" id="PTHR42852:SF13">
    <property type="entry name" value="PROTEIN DIPZ"/>
    <property type="match status" value="1"/>
</dbReference>
<dbReference type="PATRIC" id="fig|1096930.3.peg.1892"/>
<dbReference type="InterPro" id="IPR050553">
    <property type="entry name" value="Thioredoxin_ResA/DsbE_sf"/>
</dbReference>
<dbReference type="SUPFAM" id="SSF52833">
    <property type="entry name" value="Thioredoxin-like"/>
    <property type="match status" value="1"/>
</dbReference>
<dbReference type="EMBL" id="ATHL01000069">
    <property type="protein sequence ID" value="EQB16347.1"/>
    <property type="molecule type" value="Genomic_DNA"/>
</dbReference>
<keyword evidence="2" id="KW-0472">Membrane</keyword>